<proteinExistence type="predicted"/>
<evidence type="ECO:0000313" key="1">
    <source>
        <dbReference type="EMBL" id="VAW87558.1"/>
    </source>
</evidence>
<organism evidence="1">
    <name type="scientific">hydrothermal vent metagenome</name>
    <dbReference type="NCBI Taxonomy" id="652676"/>
    <lineage>
        <taxon>unclassified sequences</taxon>
        <taxon>metagenomes</taxon>
        <taxon>ecological metagenomes</taxon>
    </lineage>
</organism>
<sequence length="155" mass="17404">MFHCTATDKKTLHGFSQFFCVLTALVFISGCEVEVPVEESIAGVDKILEIRKQAIENKDIALYKSILLPEYSSSGVPLDNVIGDLERLFSTEEQIEFIYQKAPPSIAMNTARVIHMIEYKLTPSGKSKKMRETIHLRRVNGQWFISGGIILGLTL</sequence>
<dbReference type="AlphaFoldDB" id="A0A3B0Z2Q6"/>
<name>A0A3B0Z2Q6_9ZZZZ</name>
<gene>
    <name evidence="1" type="ORF">MNBD_GAMMA17-68</name>
</gene>
<dbReference type="SUPFAM" id="SSF54427">
    <property type="entry name" value="NTF2-like"/>
    <property type="match status" value="1"/>
</dbReference>
<accession>A0A3B0Z2Q6</accession>
<dbReference type="EMBL" id="UOFQ01000067">
    <property type="protein sequence ID" value="VAW87558.1"/>
    <property type="molecule type" value="Genomic_DNA"/>
</dbReference>
<evidence type="ECO:0008006" key="2">
    <source>
        <dbReference type="Google" id="ProtNLM"/>
    </source>
</evidence>
<dbReference type="InterPro" id="IPR032710">
    <property type="entry name" value="NTF2-like_dom_sf"/>
</dbReference>
<reference evidence="1" key="1">
    <citation type="submission" date="2018-06" db="EMBL/GenBank/DDBJ databases">
        <authorList>
            <person name="Zhirakovskaya E."/>
        </authorList>
    </citation>
    <scope>NUCLEOTIDE SEQUENCE</scope>
</reference>
<protein>
    <recommendedName>
        <fullName evidence="2">DUF4440 domain-containing protein</fullName>
    </recommendedName>
</protein>